<dbReference type="Proteomes" id="UP001597544">
    <property type="component" value="Unassembled WGS sequence"/>
</dbReference>
<evidence type="ECO:0000313" key="1">
    <source>
        <dbReference type="EMBL" id="MFD2514193.1"/>
    </source>
</evidence>
<dbReference type="RefSeq" id="WP_377506282.1">
    <property type="nucleotide sequence ID" value="NZ_JBHULU010000013.1"/>
</dbReference>
<name>A0ABW5ILI1_9BACT</name>
<gene>
    <name evidence="1" type="ORF">ACFSRY_09970</name>
</gene>
<dbReference type="EMBL" id="JBHULU010000013">
    <property type="protein sequence ID" value="MFD2514193.1"/>
    <property type="molecule type" value="Genomic_DNA"/>
</dbReference>
<accession>A0ABW5ILI1</accession>
<reference evidence="2" key="1">
    <citation type="journal article" date="2019" name="Int. J. Syst. Evol. Microbiol.">
        <title>The Global Catalogue of Microorganisms (GCM) 10K type strain sequencing project: providing services to taxonomists for standard genome sequencing and annotation.</title>
        <authorList>
            <consortium name="The Broad Institute Genomics Platform"/>
            <consortium name="The Broad Institute Genome Sequencing Center for Infectious Disease"/>
            <person name="Wu L."/>
            <person name="Ma J."/>
        </authorList>
    </citation>
    <scope>NUCLEOTIDE SEQUENCE [LARGE SCALE GENOMIC DNA]</scope>
    <source>
        <strain evidence="2">KCTC 42498</strain>
    </source>
</reference>
<comment type="caution">
    <text evidence="1">The sequence shown here is derived from an EMBL/GenBank/DDBJ whole genome shotgun (WGS) entry which is preliminary data.</text>
</comment>
<evidence type="ECO:0000313" key="2">
    <source>
        <dbReference type="Proteomes" id="UP001597544"/>
    </source>
</evidence>
<protein>
    <submittedName>
        <fullName evidence="1">Uncharacterized protein</fullName>
    </submittedName>
</protein>
<organism evidence="1 2">
    <name type="scientific">Pontibacter locisalis</name>
    <dbReference type="NCBI Taxonomy" id="1719035"/>
    <lineage>
        <taxon>Bacteria</taxon>
        <taxon>Pseudomonadati</taxon>
        <taxon>Bacteroidota</taxon>
        <taxon>Cytophagia</taxon>
        <taxon>Cytophagales</taxon>
        <taxon>Hymenobacteraceae</taxon>
        <taxon>Pontibacter</taxon>
    </lineage>
</organism>
<keyword evidence="2" id="KW-1185">Reference proteome</keyword>
<proteinExistence type="predicted"/>
<sequence>MGLFSFFRSKNGHTNGFSNTGPTTTQPLPEITEDVFVERNKPADTVAPEQAGTTTDAGINTLFQFLEKNYEAKGYDDALINPDTTHLNQNLEALKNDLARTIRKVKTFYEDFIREINFHINSRGRSGMIDTVEELVMKREIAEDHIRQVIEIEEQAKNNEGLGQGIIISYTRGFRNGLASISHHSILRRNF</sequence>